<dbReference type="OrthoDB" id="448952at2759"/>
<dbReference type="Proteomes" id="UP000186817">
    <property type="component" value="Unassembled WGS sequence"/>
</dbReference>
<feature type="compositionally biased region" description="Basic residues" evidence="1">
    <location>
        <begin position="53"/>
        <end position="64"/>
    </location>
</feature>
<evidence type="ECO:0000256" key="1">
    <source>
        <dbReference type="SAM" id="MobiDB-lite"/>
    </source>
</evidence>
<reference evidence="2 3" key="1">
    <citation type="submission" date="2016-02" db="EMBL/GenBank/DDBJ databases">
        <title>Genome analysis of coral dinoflagellate symbionts highlights evolutionary adaptations to a symbiotic lifestyle.</title>
        <authorList>
            <person name="Aranda M."/>
            <person name="Li Y."/>
            <person name="Liew Y.J."/>
            <person name="Baumgarten S."/>
            <person name="Simakov O."/>
            <person name="Wilson M."/>
            <person name="Piel J."/>
            <person name="Ashoor H."/>
            <person name="Bougouffa S."/>
            <person name="Bajic V.B."/>
            <person name="Ryu T."/>
            <person name="Ravasi T."/>
            <person name="Bayer T."/>
            <person name="Micklem G."/>
            <person name="Kim H."/>
            <person name="Bhak J."/>
            <person name="Lajeunesse T.C."/>
            <person name="Voolstra C.R."/>
        </authorList>
    </citation>
    <scope>NUCLEOTIDE SEQUENCE [LARGE SCALE GENOMIC DNA]</scope>
    <source>
        <strain evidence="2 3">CCMP2467</strain>
    </source>
</reference>
<sequence length="146" mass="15982">MVGRRKMQRGISSKSVGAESAADSASPPTAKEFMYTTATAKLNEALSGEDKKNKKKKDKKRGRKSSSTSPSEESAEVPEVDVPAALGLPSKEFMRSSKQSNLDDLSVRQLACALSGVYVFMLPSDMMDVGGSYESWQRLFVYSEVW</sequence>
<evidence type="ECO:0000313" key="2">
    <source>
        <dbReference type="EMBL" id="OLQ01533.1"/>
    </source>
</evidence>
<organism evidence="2 3">
    <name type="scientific">Symbiodinium microadriaticum</name>
    <name type="common">Dinoflagellate</name>
    <name type="synonym">Zooxanthella microadriatica</name>
    <dbReference type="NCBI Taxonomy" id="2951"/>
    <lineage>
        <taxon>Eukaryota</taxon>
        <taxon>Sar</taxon>
        <taxon>Alveolata</taxon>
        <taxon>Dinophyceae</taxon>
        <taxon>Suessiales</taxon>
        <taxon>Symbiodiniaceae</taxon>
        <taxon>Symbiodinium</taxon>
    </lineage>
</organism>
<keyword evidence="3" id="KW-1185">Reference proteome</keyword>
<proteinExistence type="predicted"/>
<name>A0A1Q9E2A6_SYMMI</name>
<gene>
    <name evidence="2" type="ORF">AK812_SmicGene15725</name>
</gene>
<comment type="caution">
    <text evidence="2">The sequence shown here is derived from an EMBL/GenBank/DDBJ whole genome shotgun (WGS) entry which is preliminary data.</text>
</comment>
<dbReference type="AlphaFoldDB" id="A0A1Q9E2A6"/>
<protein>
    <submittedName>
        <fullName evidence="2">Uncharacterized protein</fullName>
    </submittedName>
</protein>
<evidence type="ECO:0000313" key="3">
    <source>
        <dbReference type="Proteomes" id="UP000186817"/>
    </source>
</evidence>
<feature type="region of interest" description="Disordered" evidence="1">
    <location>
        <begin position="1"/>
        <end position="83"/>
    </location>
</feature>
<accession>A0A1Q9E2A6</accession>
<dbReference type="EMBL" id="LSRX01000289">
    <property type="protein sequence ID" value="OLQ01533.1"/>
    <property type="molecule type" value="Genomic_DNA"/>
</dbReference>